<proteinExistence type="predicted"/>
<dbReference type="CDD" id="cd12797">
    <property type="entry name" value="M23_peptidase"/>
    <property type="match status" value="1"/>
</dbReference>
<feature type="coiled-coil region" evidence="7">
    <location>
        <begin position="151"/>
        <end position="185"/>
    </location>
</feature>
<reference evidence="9 10" key="1">
    <citation type="submission" date="2019-03" db="EMBL/GenBank/DDBJ databases">
        <authorList>
            <person name="Nijsse B."/>
        </authorList>
    </citation>
    <scope>NUCLEOTIDE SEQUENCE [LARGE SCALE GENOMIC DNA]</scope>
    <source>
        <strain evidence="9">Desulfoluna butyratoxydans MSL71</strain>
    </source>
</reference>
<accession>A0A4U8YJK9</accession>
<dbReference type="Pfam" id="PF06347">
    <property type="entry name" value="SH3_4"/>
    <property type="match status" value="1"/>
</dbReference>
<dbReference type="PANTHER" id="PTHR21666:SF288">
    <property type="entry name" value="CELL DIVISION PROTEIN YTFB"/>
    <property type="match status" value="1"/>
</dbReference>
<dbReference type="AlphaFoldDB" id="A0A4U8YJK9"/>
<dbReference type="Gene3D" id="2.30.30.40">
    <property type="entry name" value="SH3 Domains"/>
    <property type="match status" value="1"/>
</dbReference>
<dbReference type="Gene3D" id="2.70.70.10">
    <property type="entry name" value="Glucose Permease (Domain IIA)"/>
    <property type="match status" value="1"/>
</dbReference>
<evidence type="ECO:0000256" key="1">
    <source>
        <dbReference type="ARBA" id="ARBA00001947"/>
    </source>
</evidence>
<evidence type="ECO:0000256" key="3">
    <source>
        <dbReference type="ARBA" id="ARBA00022723"/>
    </source>
</evidence>
<comment type="cofactor">
    <cofactor evidence="1">
        <name>Zn(2+)</name>
        <dbReference type="ChEBI" id="CHEBI:29105"/>
    </cofactor>
</comment>
<evidence type="ECO:0000256" key="2">
    <source>
        <dbReference type="ARBA" id="ARBA00022670"/>
    </source>
</evidence>
<dbReference type="GO" id="GO:0006508">
    <property type="term" value="P:proteolysis"/>
    <property type="evidence" value="ECO:0007669"/>
    <property type="project" value="UniProtKB-KW"/>
</dbReference>
<dbReference type="Gene3D" id="6.10.250.3150">
    <property type="match status" value="1"/>
</dbReference>
<keyword evidence="4" id="KW-0378">Hydrolase</keyword>
<keyword evidence="10" id="KW-1185">Reference proteome</keyword>
<evidence type="ECO:0000259" key="8">
    <source>
        <dbReference type="Pfam" id="PF01551"/>
    </source>
</evidence>
<dbReference type="RefSeq" id="WP_180137849.1">
    <property type="nucleotide sequence ID" value="NZ_CAADHO010000002.1"/>
</dbReference>
<dbReference type="GO" id="GO:0046872">
    <property type="term" value="F:metal ion binding"/>
    <property type="evidence" value="ECO:0007669"/>
    <property type="project" value="UniProtKB-KW"/>
</dbReference>
<organism evidence="9 10">
    <name type="scientific">Desulfoluna butyratoxydans</name>
    <dbReference type="NCBI Taxonomy" id="231438"/>
    <lineage>
        <taxon>Bacteria</taxon>
        <taxon>Pseudomonadati</taxon>
        <taxon>Thermodesulfobacteriota</taxon>
        <taxon>Desulfobacteria</taxon>
        <taxon>Desulfobacterales</taxon>
        <taxon>Desulfolunaceae</taxon>
        <taxon>Desulfoluna</taxon>
    </lineage>
</organism>
<keyword evidence="2" id="KW-0645">Protease</keyword>
<dbReference type="InterPro" id="IPR010466">
    <property type="entry name" value="DUF1058"/>
</dbReference>
<keyword evidence="3" id="KW-0479">Metal-binding</keyword>
<evidence type="ECO:0000313" key="9">
    <source>
        <dbReference type="EMBL" id="VFQ43587.1"/>
    </source>
</evidence>
<dbReference type="InterPro" id="IPR011055">
    <property type="entry name" value="Dup_hybrid_motif"/>
</dbReference>
<dbReference type="InterPro" id="IPR016047">
    <property type="entry name" value="M23ase_b-sheet_dom"/>
</dbReference>
<gene>
    <name evidence="9" type="ORF">MSL71_12220</name>
</gene>
<keyword evidence="7" id="KW-0175">Coiled coil</keyword>
<evidence type="ECO:0000256" key="4">
    <source>
        <dbReference type="ARBA" id="ARBA00022801"/>
    </source>
</evidence>
<protein>
    <submittedName>
        <fullName evidence="9">Duplicated hybrid motif</fullName>
    </submittedName>
</protein>
<evidence type="ECO:0000256" key="7">
    <source>
        <dbReference type="SAM" id="Coils"/>
    </source>
</evidence>
<feature type="domain" description="M23ase beta-sheet core" evidence="8">
    <location>
        <begin position="371"/>
        <end position="465"/>
    </location>
</feature>
<dbReference type="GO" id="GO:0004222">
    <property type="term" value="F:metalloendopeptidase activity"/>
    <property type="evidence" value="ECO:0007669"/>
    <property type="project" value="TreeGrafter"/>
</dbReference>
<sequence>MFFVSSRIYERSLLLILGVLLLGGPVAALAGGPDRVVVVADTLNVRRHPAASAEVLWTLSRGDVGLVERRAGDWVLVRVDRGRGYIAVSERLAVLYTEKAPRTVKKKGGKAAPVSEKGANTSLAGIRKAVQAEEKKLLAVRKEERDVIRELDRFNASLSQARKRERELNRELAAVEAKVSAALKAKSRVEADIRVGRKRLMARLVAYHKLNQIGEMNTFAASGSFHDMVVKKRALARILGSDAVLLTRYTALLRERKGVEAQLSAERTALAAAAAEHGKVLADVEARYRKRAAMLKEVREKEKLSLAAIAEMKEAERILEAKVAELAKARKALSSKNRFVRYKGLLKYPVTGKIVSSFGRHKDPRMNVTTFENGISIRTQRGEPVRAVSSGEVLFADWLQGYGNLLIINHGESWYTLYAHTDEMFKTKGDRVDAREVIATVGDSSLSGYPDLHFEIRHHGKPLNPGPWFKK</sequence>
<dbReference type="InterPro" id="IPR050570">
    <property type="entry name" value="Cell_wall_metabolism_enzyme"/>
</dbReference>
<keyword evidence="5" id="KW-0862">Zinc</keyword>
<evidence type="ECO:0000256" key="6">
    <source>
        <dbReference type="ARBA" id="ARBA00023049"/>
    </source>
</evidence>
<dbReference type="SUPFAM" id="SSF51261">
    <property type="entry name" value="Duplicated hybrid motif"/>
    <property type="match status" value="1"/>
</dbReference>
<keyword evidence="6" id="KW-0482">Metalloprotease</keyword>
<dbReference type="PANTHER" id="PTHR21666">
    <property type="entry name" value="PEPTIDASE-RELATED"/>
    <property type="match status" value="1"/>
</dbReference>
<name>A0A4U8YJK9_9BACT</name>
<dbReference type="Pfam" id="PF01551">
    <property type="entry name" value="Peptidase_M23"/>
    <property type="match status" value="1"/>
</dbReference>
<dbReference type="EMBL" id="CAADHO010000002">
    <property type="protein sequence ID" value="VFQ43587.1"/>
    <property type="molecule type" value="Genomic_DNA"/>
</dbReference>
<evidence type="ECO:0000256" key="5">
    <source>
        <dbReference type="ARBA" id="ARBA00022833"/>
    </source>
</evidence>
<dbReference type="Proteomes" id="UP000507962">
    <property type="component" value="Unassembled WGS sequence"/>
</dbReference>
<evidence type="ECO:0000313" key="10">
    <source>
        <dbReference type="Proteomes" id="UP000507962"/>
    </source>
</evidence>